<evidence type="ECO:0000256" key="5">
    <source>
        <dbReference type="PROSITE-ProRule" id="PRU00124"/>
    </source>
</evidence>
<feature type="disulfide bond" evidence="5">
    <location>
        <begin position="777"/>
        <end position="792"/>
    </location>
</feature>
<dbReference type="InterPro" id="IPR006581">
    <property type="entry name" value="VPS10"/>
</dbReference>
<dbReference type="CDD" id="cd15482">
    <property type="entry name" value="Sialidase_non-viral"/>
    <property type="match status" value="1"/>
</dbReference>
<keyword evidence="7" id="KW-0675">Receptor</keyword>
<accession>A0A0C2MKU0</accession>
<dbReference type="OrthoDB" id="443634at2759"/>
<gene>
    <name evidence="7" type="ORF">RF11_05395</name>
</gene>
<reference evidence="7 8" key="1">
    <citation type="journal article" date="2014" name="Genome Biol. Evol.">
        <title>The genome of the myxosporean Thelohanellus kitauei shows adaptations to nutrient acquisition within its fish host.</title>
        <authorList>
            <person name="Yang Y."/>
            <person name="Xiong J."/>
            <person name="Zhou Z."/>
            <person name="Huo F."/>
            <person name="Miao W."/>
            <person name="Ran C."/>
            <person name="Liu Y."/>
            <person name="Zhang J."/>
            <person name="Feng J."/>
            <person name="Wang M."/>
            <person name="Wang M."/>
            <person name="Wang L."/>
            <person name="Yao B."/>
        </authorList>
    </citation>
    <scope>NUCLEOTIDE SEQUENCE [LARGE SCALE GENOMIC DNA]</scope>
    <source>
        <strain evidence="7">Wuqing</strain>
    </source>
</reference>
<dbReference type="Gene3D" id="4.10.400.10">
    <property type="entry name" value="Low-density Lipoprotein Receptor"/>
    <property type="match status" value="2"/>
</dbReference>
<name>A0A0C2MKU0_THEKT</name>
<dbReference type="SUPFAM" id="SSF57424">
    <property type="entry name" value="LDL receptor-like module"/>
    <property type="match status" value="2"/>
</dbReference>
<keyword evidence="1" id="KW-0677">Repeat</keyword>
<dbReference type="EMBL" id="JWZT01003067">
    <property type="protein sequence ID" value="KII67836.1"/>
    <property type="molecule type" value="Genomic_DNA"/>
</dbReference>
<feature type="disulfide bond" evidence="5">
    <location>
        <begin position="758"/>
        <end position="770"/>
    </location>
</feature>
<sequence length="850" mass="99450">MHDSNFVSLQASNPNWFNKNQLFFLYKNDMLRSYSLTTNERSFEDENVIQYNITKNILWLHVKYLNVFRMKFFISSQWHSRWVFFNQIKSVLEFSISNNMIYILTLLHNGINKIYVADRDELTFDYFDADLLNLVRNHMEGKRYFHVLEGLPGTFLLTKTIYYLGMHEALKTFISYNGGQDWSYLKFKNKEHTPCKSGKCDISILPGDKLLSDVVKYSPLNPLIIVAPCTITKDDIELETRLMISDDGGLTWIYTQIKFTMIEILNNGELLVGIEENKNFHVSLDTGMTWEKLKFGNIDGKILNIVTNAGFKYNVGMISRDDGSKYYLSILDFSRLFDRQCKISDYHIYTPGSQIRHQCFLGRLGYNYYKKPTSVCKIVGALPNISSQSCTCEPEDYKCHHLFESIDSKCYAADYFITSSYEKTCSNANQLVKTVFPVKKSRDNICVDYYSGDEELEICQYQLSYNTISLLSINKLYFHTNYQKSEKIHEFSQELQLKERIFDVKIDKLSKCIYGYVKKGIVRKCYYTQKELDKKFQLVVFDSNIMGIEMDQRTSHLYYYDKNSITVLHSRFFTRRTIFRTQNFIYYLKLDVNTDQLYVSYIKKNTNKIMVHIMTVFGDEIRSVEINERVQEIGHSETTYYLYTESKLIELSLDNVKIMDRNIPKRMKMIEYETKDIFITSYGIKLESFLFLGNVKSSNYESVVKSVMQTDCKYSNCEYFCSTTKSKKFQCGCPDGMILDEMTDKCICEANNRGCSICRRNEFLCGNEQCINHIYRCDGINHCRDGSDENDCPRKCDIGQFICLKDKKCFALNKICDGKKDCSDGVDEMDCEYGKFKTYASVTKMQRGYV</sequence>
<evidence type="ECO:0000313" key="8">
    <source>
        <dbReference type="Proteomes" id="UP000031668"/>
    </source>
</evidence>
<evidence type="ECO:0000259" key="6">
    <source>
        <dbReference type="SMART" id="SM00602"/>
    </source>
</evidence>
<evidence type="ECO:0000313" key="7">
    <source>
        <dbReference type="EMBL" id="KII67836.1"/>
    </source>
</evidence>
<dbReference type="GO" id="GO:0005794">
    <property type="term" value="C:Golgi apparatus"/>
    <property type="evidence" value="ECO:0007669"/>
    <property type="project" value="TreeGrafter"/>
</dbReference>
<dbReference type="InterPro" id="IPR050310">
    <property type="entry name" value="VPS10-sortilin"/>
</dbReference>
<dbReference type="InterPro" id="IPR023415">
    <property type="entry name" value="LDLR_class-A_CS"/>
</dbReference>
<dbReference type="GO" id="GO:0006892">
    <property type="term" value="P:post-Golgi vesicle-mediated transport"/>
    <property type="evidence" value="ECO:0007669"/>
    <property type="project" value="TreeGrafter"/>
</dbReference>
<dbReference type="InterPro" id="IPR036278">
    <property type="entry name" value="Sialidase_sf"/>
</dbReference>
<dbReference type="CDD" id="cd00112">
    <property type="entry name" value="LDLa"/>
    <property type="match status" value="2"/>
</dbReference>
<dbReference type="PROSITE" id="PS50068">
    <property type="entry name" value="LDLRA_2"/>
    <property type="match status" value="2"/>
</dbReference>
<feature type="disulfide bond" evidence="5">
    <location>
        <begin position="765"/>
        <end position="783"/>
    </location>
</feature>
<evidence type="ECO:0000256" key="4">
    <source>
        <dbReference type="ARBA" id="ARBA00046288"/>
    </source>
</evidence>
<dbReference type="InterPro" id="IPR002172">
    <property type="entry name" value="LDrepeatLR_classA_rpt"/>
</dbReference>
<protein>
    <submittedName>
        <fullName evidence="7">Sortilin-related receptor</fullName>
    </submittedName>
</protein>
<dbReference type="SMART" id="SM00602">
    <property type="entry name" value="VPS10"/>
    <property type="match status" value="1"/>
</dbReference>
<feature type="disulfide bond" evidence="5">
    <location>
        <begin position="816"/>
        <end position="831"/>
    </location>
</feature>
<keyword evidence="2 5" id="KW-1015">Disulfide bond</keyword>
<proteinExistence type="predicted"/>
<dbReference type="Pfam" id="PF15902">
    <property type="entry name" value="Sortilin-Vps10"/>
    <property type="match status" value="1"/>
</dbReference>
<evidence type="ECO:0000256" key="1">
    <source>
        <dbReference type="ARBA" id="ARBA00022737"/>
    </source>
</evidence>
<comment type="caution">
    <text evidence="7">The sequence shown here is derived from an EMBL/GenBank/DDBJ whole genome shotgun (WGS) entry which is preliminary data.</text>
</comment>
<comment type="subcellular location">
    <subcellularLocation>
        <location evidence="4">Endomembrane system</location>
        <topology evidence="4">Single-pass type I membrane protein</topology>
    </subcellularLocation>
</comment>
<comment type="caution">
    <text evidence="5">Lacks conserved residue(s) required for the propagation of feature annotation.</text>
</comment>
<dbReference type="InterPro" id="IPR036055">
    <property type="entry name" value="LDL_receptor-like_sf"/>
</dbReference>
<keyword evidence="8" id="KW-1185">Reference proteome</keyword>
<dbReference type="Proteomes" id="UP000031668">
    <property type="component" value="Unassembled WGS sequence"/>
</dbReference>
<dbReference type="AlphaFoldDB" id="A0A0C2MKU0"/>
<evidence type="ECO:0000256" key="2">
    <source>
        <dbReference type="ARBA" id="ARBA00023157"/>
    </source>
</evidence>
<dbReference type="PROSITE" id="PS01209">
    <property type="entry name" value="LDLRA_1"/>
    <property type="match status" value="1"/>
</dbReference>
<dbReference type="PRINTS" id="PR00261">
    <property type="entry name" value="LDLRECEPTOR"/>
</dbReference>
<feature type="domain" description="VPS10" evidence="6">
    <location>
        <begin position="3"/>
        <end position="441"/>
    </location>
</feature>
<dbReference type="SUPFAM" id="SSF50939">
    <property type="entry name" value="Sialidases"/>
    <property type="match status" value="1"/>
</dbReference>
<dbReference type="PANTHER" id="PTHR12106:SF27">
    <property type="entry name" value="SORTILIN-RELATED RECEPTOR"/>
    <property type="match status" value="1"/>
</dbReference>
<evidence type="ECO:0000256" key="3">
    <source>
        <dbReference type="ARBA" id="ARBA00023180"/>
    </source>
</evidence>
<keyword evidence="3" id="KW-0325">Glycoprotein</keyword>
<dbReference type="Pfam" id="PF00057">
    <property type="entry name" value="Ldl_recept_a"/>
    <property type="match status" value="1"/>
</dbReference>
<dbReference type="SMART" id="SM00192">
    <property type="entry name" value="LDLa"/>
    <property type="match status" value="2"/>
</dbReference>
<dbReference type="GO" id="GO:0005886">
    <property type="term" value="C:plasma membrane"/>
    <property type="evidence" value="ECO:0007669"/>
    <property type="project" value="UniProtKB-SubCell"/>
</dbReference>
<dbReference type="InterPro" id="IPR031778">
    <property type="entry name" value="Sortilin_N"/>
</dbReference>
<dbReference type="PANTHER" id="PTHR12106">
    <property type="entry name" value="SORTILIN RELATED"/>
    <property type="match status" value="1"/>
</dbReference>
<organism evidence="7 8">
    <name type="scientific">Thelohanellus kitauei</name>
    <name type="common">Myxosporean</name>
    <dbReference type="NCBI Taxonomy" id="669202"/>
    <lineage>
        <taxon>Eukaryota</taxon>
        <taxon>Metazoa</taxon>
        <taxon>Cnidaria</taxon>
        <taxon>Myxozoa</taxon>
        <taxon>Myxosporea</taxon>
        <taxon>Bivalvulida</taxon>
        <taxon>Platysporina</taxon>
        <taxon>Myxobolidae</taxon>
        <taxon>Thelohanellus</taxon>
    </lineage>
</organism>